<evidence type="ECO:0000313" key="1">
    <source>
        <dbReference type="EMBL" id="KAJ0082270.1"/>
    </source>
</evidence>
<evidence type="ECO:0000313" key="2">
    <source>
        <dbReference type="Proteomes" id="UP001164250"/>
    </source>
</evidence>
<proteinExistence type="predicted"/>
<protein>
    <submittedName>
        <fullName evidence="1">Uncharacterized protein</fullName>
    </submittedName>
</protein>
<keyword evidence="2" id="KW-1185">Reference proteome</keyword>
<name>A0ACC1A5N8_9ROSI</name>
<organism evidence="1 2">
    <name type="scientific">Pistacia atlantica</name>
    <dbReference type="NCBI Taxonomy" id="434234"/>
    <lineage>
        <taxon>Eukaryota</taxon>
        <taxon>Viridiplantae</taxon>
        <taxon>Streptophyta</taxon>
        <taxon>Embryophyta</taxon>
        <taxon>Tracheophyta</taxon>
        <taxon>Spermatophyta</taxon>
        <taxon>Magnoliopsida</taxon>
        <taxon>eudicotyledons</taxon>
        <taxon>Gunneridae</taxon>
        <taxon>Pentapetalae</taxon>
        <taxon>rosids</taxon>
        <taxon>malvids</taxon>
        <taxon>Sapindales</taxon>
        <taxon>Anacardiaceae</taxon>
        <taxon>Pistacia</taxon>
    </lineage>
</organism>
<dbReference type="Proteomes" id="UP001164250">
    <property type="component" value="Chromosome 12"/>
</dbReference>
<accession>A0ACC1A5N8</accession>
<dbReference type="EMBL" id="CM047908">
    <property type="protein sequence ID" value="KAJ0082270.1"/>
    <property type="molecule type" value="Genomic_DNA"/>
</dbReference>
<sequence>MASTYQLALDGEWDKLKNLYDDENVFALLFPQTAAGDTAFHLAVFSKSKEPLQSFINNAKGNPVTAYDYWAKNIYGNTALHEAAADGNIEAVKLLVEHDKELLEDRNKEGETPLFKAASYGQKEVVLALRSGSRESCTNLEDIHRYRLKPDTNEPGASILHAAIQGEHFEMALELLKLDESLATLEDEDGMTSLQLLATMPSAFRSRYRMSIWKRLFYFCPLIQRTGLPILRRILKDKRKHKLAFELTETLVEQDILWQRIIEKRLSEDFLELGNVQPTEAGEGEGSKPISKPVALFLATERGVVEIVNEILKRSPQLVEHVDDKYQNMLHIAIMHR</sequence>
<gene>
    <name evidence="1" type="ORF">Patl1_09863</name>
</gene>
<comment type="caution">
    <text evidence="1">The sequence shown here is derived from an EMBL/GenBank/DDBJ whole genome shotgun (WGS) entry which is preliminary data.</text>
</comment>
<reference evidence="2" key="1">
    <citation type="journal article" date="2023" name="G3 (Bethesda)">
        <title>Genome assembly and association tests identify interacting loci associated with vigor, precocity, and sex in interspecific pistachio rootstocks.</title>
        <authorList>
            <person name="Palmer W."/>
            <person name="Jacygrad E."/>
            <person name="Sagayaradj S."/>
            <person name="Cavanaugh K."/>
            <person name="Han R."/>
            <person name="Bertier L."/>
            <person name="Beede B."/>
            <person name="Kafkas S."/>
            <person name="Golino D."/>
            <person name="Preece J."/>
            <person name="Michelmore R."/>
        </authorList>
    </citation>
    <scope>NUCLEOTIDE SEQUENCE [LARGE SCALE GENOMIC DNA]</scope>
</reference>